<organism evidence="1 2">
    <name type="scientific">Acidithiobacillus caldus</name>
    <dbReference type="NCBI Taxonomy" id="33059"/>
    <lineage>
        <taxon>Bacteria</taxon>
        <taxon>Pseudomonadati</taxon>
        <taxon>Pseudomonadota</taxon>
        <taxon>Acidithiobacillia</taxon>
        <taxon>Acidithiobacillales</taxon>
        <taxon>Acidithiobacillaceae</taxon>
        <taxon>Acidithiobacillus</taxon>
    </lineage>
</organism>
<gene>
    <name evidence="1" type="ORF">BAE27_06405</name>
</gene>
<dbReference type="EMBL" id="LZYE01000162">
    <property type="protein sequence ID" value="OFC36404.1"/>
    <property type="molecule type" value="Genomic_DNA"/>
</dbReference>
<protein>
    <submittedName>
        <fullName evidence="1">Uncharacterized protein</fullName>
    </submittedName>
</protein>
<proteinExistence type="predicted"/>
<name>A0A1E7YNK5_9PROT</name>
<evidence type="ECO:0000313" key="2">
    <source>
        <dbReference type="Proteomes" id="UP000175616"/>
    </source>
</evidence>
<reference evidence="1 2" key="1">
    <citation type="submission" date="2016-06" db="EMBL/GenBank/DDBJ databases">
        <title>Gene turnover analysis identifies the evolutionary adaptation of the extremophile Acidithiobacillus caldus.</title>
        <authorList>
            <person name="Zhang X."/>
        </authorList>
    </citation>
    <scope>NUCLEOTIDE SEQUENCE [LARGE SCALE GENOMIC DNA]</scope>
    <source>
        <strain evidence="1 2">DX</strain>
    </source>
</reference>
<comment type="caution">
    <text evidence="1">The sequence shown here is derived from an EMBL/GenBank/DDBJ whole genome shotgun (WGS) entry which is preliminary data.</text>
</comment>
<evidence type="ECO:0000313" key="1">
    <source>
        <dbReference type="EMBL" id="OFC36404.1"/>
    </source>
</evidence>
<dbReference type="AlphaFoldDB" id="A0A1E7YNK5"/>
<sequence>MDSGSDRMYLVDLIQHLVKQSCGTDSCAISVYAEAMRFLAKEGRCRITDACGRRVLIEWVRRHG</sequence>
<accession>A0A1E7YNK5</accession>
<dbReference type="Proteomes" id="UP000175616">
    <property type="component" value="Unassembled WGS sequence"/>
</dbReference>